<proteinExistence type="predicted"/>
<reference evidence="2 3" key="2">
    <citation type="journal article" date="2024" name="Insects">
        <title>An Improved Chromosome-Level Genome Assembly of the Firefly Pyrocoelia pectoralis.</title>
        <authorList>
            <person name="Fu X."/>
            <person name="Meyer-Rochow V.B."/>
            <person name="Ballantyne L."/>
            <person name="Zhu X."/>
        </authorList>
    </citation>
    <scope>NUCLEOTIDE SEQUENCE [LARGE SCALE GENOMIC DNA]</scope>
    <source>
        <strain evidence="2">XCY_ONT2</strain>
    </source>
</reference>
<reference evidence="2" key="1">
    <citation type="submission" date="2023-06" db="EMBL/GenBank/DDBJ databases">
        <authorList>
            <person name="Fu X."/>
            <person name="Zhu X."/>
        </authorList>
    </citation>
    <scope>NUCLEOTIDE SEQUENCE</scope>
    <source>
        <strain evidence="2">XCY_ONT2</strain>
        <tissue evidence="2">Whole body</tissue>
    </source>
</reference>
<protein>
    <submittedName>
        <fullName evidence="2">Uncharacterized protein</fullName>
    </submittedName>
</protein>
<evidence type="ECO:0000313" key="1">
    <source>
        <dbReference type="EMBL" id="KAK5648055.1"/>
    </source>
</evidence>
<dbReference type="Proteomes" id="UP001329430">
    <property type="component" value="Chromosome 2"/>
</dbReference>
<name>A0AAN7VPI8_9COLE</name>
<dbReference type="EMBL" id="JAVRBK010000002">
    <property type="protein sequence ID" value="KAK5648256.1"/>
    <property type="molecule type" value="Genomic_DNA"/>
</dbReference>
<organism evidence="2 3">
    <name type="scientific">Pyrocoelia pectoralis</name>
    <dbReference type="NCBI Taxonomy" id="417401"/>
    <lineage>
        <taxon>Eukaryota</taxon>
        <taxon>Metazoa</taxon>
        <taxon>Ecdysozoa</taxon>
        <taxon>Arthropoda</taxon>
        <taxon>Hexapoda</taxon>
        <taxon>Insecta</taxon>
        <taxon>Pterygota</taxon>
        <taxon>Neoptera</taxon>
        <taxon>Endopterygota</taxon>
        <taxon>Coleoptera</taxon>
        <taxon>Polyphaga</taxon>
        <taxon>Elateriformia</taxon>
        <taxon>Elateroidea</taxon>
        <taxon>Lampyridae</taxon>
        <taxon>Lampyrinae</taxon>
        <taxon>Pyrocoelia</taxon>
    </lineage>
</organism>
<keyword evidence="3" id="KW-1185">Reference proteome</keyword>
<sequence>MADIPGDLGSPNINDVDMHNAIEVSKEFSKDNYKVNNPMINLNNRYRAEDTGPYTVYIEHEKKNVGRLHPIRIGHYLYECEIFKQSIIDISSIGINRIKVVFKSYLIANKLINHELITTHDLVAYIPNFFTHRKGIVRMVDTFFSEEYLKNAIKSNQQVVEVKRMNKKVVERDGTINYVKRQMIIVTFLGKTIPLKLSINSVNFTVEPYVHPVVQCGKCLRYGHNTKLCKGVSRCSNCGETSEHDSTQCKKTPFCVFCKNNTHLSTDKNCPIYKNQANIKKLMATENLSFKEAETLVNNPSYNKITCNNRFDILNNLENFPTLEPSIHSNIHPFNFSLNSQKHNTTNKKYKVGQPSQGKKRKIPTSPIVIEEIKENVVNTRDEINPEPPTTKSKDIDKIQTKSKLIEAVTHVVIDIFNTLIPEIDFNTTELLNIKDRIITVMNSYNYNDSDDESTY</sequence>
<comment type="caution">
    <text evidence="2">The sequence shown here is derived from an EMBL/GenBank/DDBJ whole genome shotgun (WGS) entry which is preliminary data.</text>
</comment>
<accession>A0AAN7VPI8</accession>
<gene>
    <name evidence="1" type="ORF">RI129_002947</name>
    <name evidence="2" type="ORF">RI129_003148</name>
</gene>
<dbReference type="AlphaFoldDB" id="A0AAN7VPI8"/>
<evidence type="ECO:0000313" key="2">
    <source>
        <dbReference type="EMBL" id="KAK5648256.1"/>
    </source>
</evidence>
<evidence type="ECO:0000313" key="3">
    <source>
        <dbReference type="Proteomes" id="UP001329430"/>
    </source>
</evidence>
<dbReference type="EMBL" id="JAVRBK010000002">
    <property type="protein sequence ID" value="KAK5648055.1"/>
    <property type="molecule type" value="Genomic_DNA"/>
</dbReference>